<organism evidence="3 4">
    <name type="scientific">Candidatus Danuiimicrobium aquiferis</name>
    <dbReference type="NCBI Taxonomy" id="1801832"/>
    <lineage>
        <taxon>Bacteria</taxon>
        <taxon>Pseudomonadati</taxon>
        <taxon>Candidatus Omnitrophota</taxon>
        <taxon>Candidatus Danuiimicrobium</taxon>
    </lineage>
</organism>
<evidence type="ECO:0000313" key="3">
    <source>
        <dbReference type="EMBL" id="OGW98941.1"/>
    </source>
</evidence>
<dbReference type="InterPro" id="IPR011051">
    <property type="entry name" value="RmlC_Cupin_sf"/>
</dbReference>
<dbReference type="PROSITE" id="PS50943">
    <property type="entry name" value="HTH_CROC1"/>
    <property type="match status" value="1"/>
</dbReference>
<keyword evidence="1" id="KW-0238">DNA-binding</keyword>
<dbReference type="Gene3D" id="1.10.260.40">
    <property type="entry name" value="lambda repressor-like DNA-binding domains"/>
    <property type="match status" value="1"/>
</dbReference>
<dbReference type="InterPro" id="IPR050807">
    <property type="entry name" value="TransReg_Diox_bact_type"/>
</dbReference>
<name>A0A1G1L1C3_9BACT</name>
<dbReference type="InterPro" id="IPR014710">
    <property type="entry name" value="RmlC-like_jellyroll"/>
</dbReference>
<protein>
    <recommendedName>
        <fullName evidence="2">HTH cro/C1-type domain-containing protein</fullName>
    </recommendedName>
</protein>
<dbReference type="Pfam" id="PF01381">
    <property type="entry name" value="HTH_3"/>
    <property type="match status" value="1"/>
</dbReference>
<dbReference type="PANTHER" id="PTHR46797:SF1">
    <property type="entry name" value="METHYLPHOSPHONATE SYNTHASE"/>
    <property type="match status" value="1"/>
</dbReference>
<dbReference type="CDD" id="cd00093">
    <property type="entry name" value="HTH_XRE"/>
    <property type="match status" value="1"/>
</dbReference>
<dbReference type="GO" id="GO:0003700">
    <property type="term" value="F:DNA-binding transcription factor activity"/>
    <property type="evidence" value="ECO:0007669"/>
    <property type="project" value="TreeGrafter"/>
</dbReference>
<proteinExistence type="predicted"/>
<dbReference type="Proteomes" id="UP000178187">
    <property type="component" value="Unassembled WGS sequence"/>
</dbReference>
<dbReference type="Gene3D" id="2.60.120.10">
    <property type="entry name" value="Jelly Rolls"/>
    <property type="match status" value="1"/>
</dbReference>
<dbReference type="InterPro" id="IPR013096">
    <property type="entry name" value="Cupin_2"/>
</dbReference>
<dbReference type="GO" id="GO:0003677">
    <property type="term" value="F:DNA binding"/>
    <property type="evidence" value="ECO:0007669"/>
    <property type="project" value="UniProtKB-KW"/>
</dbReference>
<accession>A0A1G1L1C3</accession>
<dbReference type="AlphaFoldDB" id="A0A1G1L1C3"/>
<dbReference type="SMART" id="SM00530">
    <property type="entry name" value="HTH_XRE"/>
    <property type="match status" value="1"/>
</dbReference>
<sequence length="191" mass="21522">MSQKDQLASTLGQRIRELRRKRKMTLIELSKHTDVAQATLSRMETGTMVGTVESHQKIAETLGVSLAQLYEGIDKRYSQTKHLPAAQERKVTAKTDQMKCELLTHEISKKKITPLLVSLSGYGKSEIEQLERGVEKFIFVLDGSLKVILDKEEYNLGCEDTLYFDASIPHHLVNPAPKQARLLMTVSPSKI</sequence>
<gene>
    <name evidence="3" type="ORF">A3G33_08900</name>
</gene>
<evidence type="ECO:0000256" key="1">
    <source>
        <dbReference type="ARBA" id="ARBA00023125"/>
    </source>
</evidence>
<dbReference type="SUPFAM" id="SSF47413">
    <property type="entry name" value="lambda repressor-like DNA-binding domains"/>
    <property type="match status" value="1"/>
</dbReference>
<dbReference type="Pfam" id="PF07883">
    <property type="entry name" value="Cupin_2"/>
    <property type="match status" value="1"/>
</dbReference>
<dbReference type="EMBL" id="MHFR01000019">
    <property type="protein sequence ID" value="OGW98941.1"/>
    <property type="molecule type" value="Genomic_DNA"/>
</dbReference>
<reference evidence="3 4" key="1">
    <citation type="journal article" date="2016" name="Nat. Commun.">
        <title>Thousands of microbial genomes shed light on interconnected biogeochemical processes in an aquifer system.</title>
        <authorList>
            <person name="Anantharaman K."/>
            <person name="Brown C.T."/>
            <person name="Hug L.A."/>
            <person name="Sharon I."/>
            <person name="Castelle C.J."/>
            <person name="Probst A.J."/>
            <person name="Thomas B.C."/>
            <person name="Singh A."/>
            <person name="Wilkins M.J."/>
            <person name="Karaoz U."/>
            <person name="Brodie E.L."/>
            <person name="Williams K.H."/>
            <person name="Hubbard S.S."/>
            <person name="Banfield J.F."/>
        </authorList>
    </citation>
    <scope>NUCLEOTIDE SEQUENCE [LARGE SCALE GENOMIC DNA]</scope>
</reference>
<comment type="caution">
    <text evidence="3">The sequence shown here is derived from an EMBL/GenBank/DDBJ whole genome shotgun (WGS) entry which is preliminary data.</text>
</comment>
<dbReference type="SUPFAM" id="SSF51182">
    <property type="entry name" value="RmlC-like cupins"/>
    <property type="match status" value="1"/>
</dbReference>
<dbReference type="InterPro" id="IPR001387">
    <property type="entry name" value="Cro/C1-type_HTH"/>
</dbReference>
<evidence type="ECO:0000313" key="4">
    <source>
        <dbReference type="Proteomes" id="UP000178187"/>
    </source>
</evidence>
<dbReference type="GO" id="GO:0005829">
    <property type="term" value="C:cytosol"/>
    <property type="evidence" value="ECO:0007669"/>
    <property type="project" value="TreeGrafter"/>
</dbReference>
<dbReference type="InterPro" id="IPR010982">
    <property type="entry name" value="Lambda_DNA-bd_dom_sf"/>
</dbReference>
<dbReference type="CDD" id="cd02209">
    <property type="entry name" value="cupin_XRE_C"/>
    <property type="match status" value="1"/>
</dbReference>
<dbReference type="PANTHER" id="PTHR46797">
    <property type="entry name" value="HTH-TYPE TRANSCRIPTIONAL REGULATOR"/>
    <property type="match status" value="1"/>
</dbReference>
<evidence type="ECO:0000259" key="2">
    <source>
        <dbReference type="PROSITE" id="PS50943"/>
    </source>
</evidence>
<feature type="domain" description="HTH cro/C1-type" evidence="2">
    <location>
        <begin position="15"/>
        <end position="69"/>
    </location>
</feature>